<keyword evidence="7" id="KW-0325">Glycoprotein</keyword>
<feature type="region of interest" description="Disordered" evidence="9">
    <location>
        <begin position="68"/>
        <end position="88"/>
    </location>
</feature>
<evidence type="ECO:0000259" key="11">
    <source>
        <dbReference type="PROSITE" id="PS50835"/>
    </source>
</evidence>
<dbReference type="GO" id="GO:0097638">
    <property type="term" value="P:L-arginine import across plasma membrane"/>
    <property type="evidence" value="ECO:0007669"/>
    <property type="project" value="TreeGrafter"/>
</dbReference>
<evidence type="ECO:0000256" key="4">
    <source>
        <dbReference type="ARBA" id="ARBA00022989"/>
    </source>
</evidence>
<feature type="transmembrane region" description="Helical" evidence="10">
    <location>
        <begin position="433"/>
        <end position="452"/>
    </location>
</feature>
<dbReference type="AlphaFoldDB" id="A0AAW1BAD7"/>
<feature type="transmembrane region" description="Helical" evidence="10">
    <location>
        <begin position="384"/>
        <end position="413"/>
    </location>
</feature>
<dbReference type="Proteomes" id="UP001474421">
    <property type="component" value="Unassembled WGS sequence"/>
</dbReference>
<feature type="compositionally biased region" description="Basic residues" evidence="9">
    <location>
        <begin position="816"/>
        <end position="826"/>
    </location>
</feature>
<proteinExistence type="predicted"/>
<keyword evidence="3" id="KW-0677">Repeat</keyword>
<evidence type="ECO:0000256" key="6">
    <source>
        <dbReference type="ARBA" id="ARBA00023157"/>
    </source>
</evidence>
<dbReference type="GO" id="GO:0015189">
    <property type="term" value="F:L-lysine transmembrane transporter activity"/>
    <property type="evidence" value="ECO:0007669"/>
    <property type="project" value="TreeGrafter"/>
</dbReference>
<feature type="transmembrane region" description="Helical" evidence="10">
    <location>
        <begin position="635"/>
        <end position="655"/>
    </location>
</feature>
<reference evidence="12 13" key="1">
    <citation type="journal article" date="2024" name="Proc. Natl. Acad. Sci. U.S.A.">
        <title>The genetic regulatory architecture and epigenomic basis for age-related changes in rattlesnake venom.</title>
        <authorList>
            <person name="Hogan M.P."/>
            <person name="Holding M.L."/>
            <person name="Nystrom G.S."/>
            <person name="Colston T.J."/>
            <person name="Bartlett D.A."/>
            <person name="Mason A.J."/>
            <person name="Ellsworth S.A."/>
            <person name="Rautsaw R.M."/>
            <person name="Lawrence K.C."/>
            <person name="Strickland J.L."/>
            <person name="He B."/>
            <person name="Fraser P."/>
            <person name="Margres M.J."/>
            <person name="Gilbert D.M."/>
            <person name="Gibbs H.L."/>
            <person name="Parkinson C.L."/>
            <person name="Rokyta D.R."/>
        </authorList>
    </citation>
    <scope>NUCLEOTIDE SEQUENCE [LARGE SCALE GENOMIC DNA]</scope>
    <source>
        <strain evidence="12">DRR0105</strain>
    </source>
</reference>
<feature type="compositionally biased region" description="Basic and acidic residues" evidence="9">
    <location>
        <begin position="732"/>
        <end position="745"/>
    </location>
</feature>
<dbReference type="Gene3D" id="2.60.40.10">
    <property type="entry name" value="Immunoglobulins"/>
    <property type="match status" value="2"/>
</dbReference>
<dbReference type="Pfam" id="PF21339">
    <property type="entry name" value="VEGFR-1-like_Ig-like"/>
    <property type="match status" value="1"/>
</dbReference>
<sequence length="1146" mass="126792">MNRKGHDIESRNFCRVLLSIPVLFPTELGRSPNFCRQQLRQRARTCQPPPRLASPLARKTGRTFISSRGVGRQGAWGGGGSSGMWRRGSGHAPGITIPEFFLLPARCRVNSKGWTGSPLEAPATRRVRFPQVRLSSPASASDSSSFFIQHDRWPSLVICSVPAKKKNSALASVMAGLCYAEFGARVPKTGSAYLYTYVTVGEIWAFITGWNLILSYVIGTSSVARAWSGTFDELLGKQIGYFFRAYFRMNYSGLAEYPDFFAVCLILLLAGLLSFGVKESAWVNKVFTAVNILVLLFVMISGFVKGNINNWKRTEEFLINYTAEIKNLSSSENVTSIFGVGGFMPYGFTGTLAGAATCFYAFIGFDCIATTGEEVRNPQRAIPIGIVASLLVCFLAYFGVSAALTLMMPYYLLDEKSPLPVAFEYVGWGPAKYLVAVGSLCALSTSLLGSIFPMPRVIYAMASDGLLFSCLAQINPKTKTPLVATLSSGAVAVSKRQSPVAATLTAGLISALMAFLFDLKALVDMMSIGTLLAYSLVAACVLILRYQPNLNYEQPKYSAEKEALEGSEGECKSESQISMIPRKRFNLQMLINPSSLPTEQSATVVSLLVALLAVLVCGLSILTTYGIHSLANMELWSIFILASLFILFVMIMLIIWRQPQNQQKVTFMVPFLPFLPSLSILVNIYLMVQLSGQTWIRFSIWMAFGLLIYFAYGIRHSMERCPKEEEEEDDSCSERSETSEKKHMGDTIPDQARTPAASLVAGGEEEASWPLRFAPPAMKPWLLLSLLLLQQTLQSAVGQPAKSKRPKEHGENRIKLSNKKVKTRTPKLKERNSTEPSPKASSIMTRVMEKGHFQKPTATLNLSAGQSIELRCKGNRIGWSYPPYLDTFKDTRLSIKQHERYSRLILENATAADTGEYNCWLLLCKGYNCKKDESKTGSTYIFFADKEEFFVPAPSYFEVVYLNPDKPAVIPCRVTNPSAKVTLHQEFPAEEIKVDGTNIIYDAKKGFIYQHPTSDQKGIVYCRAESWGTLQISIKYQLLYVEVPYGPPSTTIKASSNKLQGGGDVNVLCTVLGQPDIEVEFNWIYPGQQYKRPVNIQDSWRLIDRGVAQEITSTSIWAAAASRHNEAAEVADKKVEAEEEAGAAGW</sequence>
<dbReference type="GO" id="GO:0000064">
    <property type="term" value="F:L-ornithine transmembrane transporter activity"/>
    <property type="evidence" value="ECO:0007669"/>
    <property type="project" value="TreeGrafter"/>
</dbReference>
<dbReference type="FunFam" id="2.60.40.10:FF:000223">
    <property type="entry name" value="Platelet-derived growth factor receptor beta"/>
    <property type="match status" value="1"/>
</dbReference>
<dbReference type="Pfam" id="PF13520">
    <property type="entry name" value="AA_permease_2"/>
    <property type="match status" value="1"/>
</dbReference>
<feature type="region of interest" description="Disordered" evidence="9">
    <location>
        <begin position="724"/>
        <end position="760"/>
    </location>
</feature>
<dbReference type="FunFam" id="2.60.40.10:FF:001395">
    <property type="entry name" value="Platelet-derived growth factor receptor-like protein"/>
    <property type="match status" value="1"/>
</dbReference>
<feature type="transmembrane region" description="Helical" evidence="10">
    <location>
        <begin position="525"/>
        <end position="546"/>
    </location>
</feature>
<dbReference type="GO" id="GO:0005886">
    <property type="term" value="C:plasma membrane"/>
    <property type="evidence" value="ECO:0007669"/>
    <property type="project" value="TreeGrafter"/>
</dbReference>
<dbReference type="EMBL" id="JAOTOJ010000007">
    <property type="protein sequence ID" value="KAK9398925.1"/>
    <property type="molecule type" value="Genomic_DNA"/>
</dbReference>
<evidence type="ECO:0000256" key="5">
    <source>
        <dbReference type="ARBA" id="ARBA00023136"/>
    </source>
</evidence>
<dbReference type="Pfam" id="PF13906">
    <property type="entry name" value="AA_permease_C"/>
    <property type="match status" value="1"/>
</dbReference>
<dbReference type="InterPro" id="IPR007110">
    <property type="entry name" value="Ig-like_dom"/>
</dbReference>
<keyword evidence="13" id="KW-1185">Reference proteome</keyword>
<dbReference type="PANTHER" id="PTHR43243:SF35">
    <property type="entry name" value="CATIONIC AMINO ACID TRANSPORTER 2"/>
    <property type="match status" value="1"/>
</dbReference>
<keyword evidence="2 10" id="KW-0812">Transmembrane</keyword>
<dbReference type="FunFam" id="1.20.1740.10:FF:000034">
    <property type="entry name" value="cationic amino acid transporter 2 isoform X2"/>
    <property type="match status" value="1"/>
</dbReference>
<feature type="transmembrane region" description="Helical" evidence="10">
    <location>
        <begin position="694"/>
        <end position="714"/>
    </location>
</feature>
<dbReference type="InterPro" id="IPR036179">
    <property type="entry name" value="Ig-like_dom_sf"/>
</dbReference>
<evidence type="ECO:0000256" key="7">
    <source>
        <dbReference type="ARBA" id="ARBA00023180"/>
    </source>
</evidence>
<name>A0AAW1BAD7_CROAD</name>
<feature type="transmembrane region" description="Helical" evidence="10">
    <location>
        <begin position="667"/>
        <end position="688"/>
    </location>
</feature>
<gene>
    <name evidence="12" type="ORF">NXF25_013894</name>
</gene>
<protein>
    <submittedName>
        <fullName evidence="12">Cationic amino acid transporter 2</fullName>
    </submittedName>
</protein>
<feature type="transmembrane region" description="Helical" evidence="10">
    <location>
        <begin position="194"/>
        <end position="218"/>
    </location>
</feature>
<evidence type="ECO:0000313" key="13">
    <source>
        <dbReference type="Proteomes" id="UP001474421"/>
    </source>
</evidence>
<dbReference type="InterPro" id="IPR013783">
    <property type="entry name" value="Ig-like_fold"/>
</dbReference>
<dbReference type="InterPro" id="IPR002293">
    <property type="entry name" value="AA/rel_permease1"/>
</dbReference>
<keyword evidence="4 10" id="KW-1133">Transmembrane helix</keyword>
<feature type="compositionally biased region" description="Gly residues" evidence="9">
    <location>
        <begin position="71"/>
        <end position="82"/>
    </location>
</feature>
<evidence type="ECO:0000313" key="12">
    <source>
        <dbReference type="EMBL" id="KAK9398925.1"/>
    </source>
</evidence>
<feature type="transmembrane region" description="Helical" evidence="10">
    <location>
        <begin position="343"/>
        <end position="363"/>
    </location>
</feature>
<organism evidence="12 13">
    <name type="scientific">Crotalus adamanteus</name>
    <name type="common">Eastern diamondback rattlesnake</name>
    <dbReference type="NCBI Taxonomy" id="8729"/>
    <lineage>
        <taxon>Eukaryota</taxon>
        <taxon>Metazoa</taxon>
        <taxon>Chordata</taxon>
        <taxon>Craniata</taxon>
        <taxon>Vertebrata</taxon>
        <taxon>Euteleostomi</taxon>
        <taxon>Lepidosauria</taxon>
        <taxon>Squamata</taxon>
        <taxon>Bifurcata</taxon>
        <taxon>Unidentata</taxon>
        <taxon>Episquamata</taxon>
        <taxon>Toxicofera</taxon>
        <taxon>Serpentes</taxon>
        <taxon>Colubroidea</taxon>
        <taxon>Viperidae</taxon>
        <taxon>Crotalinae</taxon>
        <taxon>Crotalus</taxon>
    </lineage>
</organism>
<evidence type="ECO:0000256" key="8">
    <source>
        <dbReference type="ARBA" id="ARBA00023319"/>
    </source>
</evidence>
<evidence type="ECO:0000256" key="9">
    <source>
        <dbReference type="SAM" id="MobiDB-lite"/>
    </source>
</evidence>
<evidence type="ECO:0000256" key="2">
    <source>
        <dbReference type="ARBA" id="ARBA00022692"/>
    </source>
</evidence>
<evidence type="ECO:0000256" key="3">
    <source>
        <dbReference type="ARBA" id="ARBA00022737"/>
    </source>
</evidence>
<keyword evidence="5 10" id="KW-0472">Membrane</keyword>
<feature type="region of interest" description="Disordered" evidence="9">
    <location>
        <begin position="797"/>
        <end position="841"/>
    </location>
</feature>
<feature type="transmembrane region" description="Helical" evidence="10">
    <location>
        <begin position="260"/>
        <end position="277"/>
    </location>
</feature>
<dbReference type="Gene3D" id="1.20.1740.10">
    <property type="entry name" value="Amino acid/polyamine transporter I"/>
    <property type="match status" value="2"/>
</dbReference>
<feature type="transmembrane region" description="Helical" evidence="10">
    <location>
        <begin position="500"/>
        <end position="519"/>
    </location>
</feature>
<comment type="caution">
    <text evidence="12">The sequence shown here is derived from an EMBL/GenBank/DDBJ whole genome shotgun (WGS) entry which is preliminary data.</text>
</comment>
<keyword evidence="6" id="KW-1015">Disulfide bond</keyword>
<accession>A0AAW1BAD7</accession>
<keyword evidence="8" id="KW-0393">Immunoglobulin domain</keyword>
<dbReference type="GO" id="GO:0061459">
    <property type="term" value="F:L-arginine transmembrane transporter activity"/>
    <property type="evidence" value="ECO:0007669"/>
    <property type="project" value="TreeGrafter"/>
</dbReference>
<feature type="domain" description="Ig-like" evidence="11">
    <location>
        <begin position="1048"/>
        <end position="1089"/>
    </location>
</feature>
<feature type="domain" description="Ig-like" evidence="11">
    <location>
        <begin position="838"/>
        <end position="919"/>
    </location>
</feature>
<evidence type="ECO:0000256" key="10">
    <source>
        <dbReference type="SAM" id="Phobius"/>
    </source>
</evidence>
<dbReference type="InterPro" id="IPR029485">
    <property type="entry name" value="CAT_C"/>
</dbReference>
<dbReference type="SUPFAM" id="SSF48726">
    <property type="entry name" value="Immunoglobulin"/>
    <property type="match status" value="2"/>
</dbReference>
<feature type="transmembrane region" description="Helical" evidence="10">
    <location>
        <begin position="604"/>
        <end position="623"/>
    </location>
</feature>
<dbReference type="PANTHER" id="PTHR43243">
    <property type="entry name" value="INNER MEMBRANE TRANSPORTER YGJI-RELATED"/>
    <property type="match status" value="1"/>
</dbReference>
<feature type="transmembrane region" description="Helical" evidence="10">
    <location>
        <begin position="286"/>
        <end position="304"/>
    </location>
</feature>
<evidence type="ECO:0000256" key="1">
    <source>
        <dbReference type="ARBA" id="ARBA00004141"/>
    </source>
</evidence>
<comment type="subcellular location">
    <subcellularLocation>
        <location evidence="1">Membrane</location>
        <topology evidence="1">Multi-pass membrane protein</topology>
    </subcellularLocation>
</comment>
<dbReference type="PROSITE" id="PS50835">
    <property type="entry name" value="IG_LIKE"/>
    <property type="match status" value="2"/>
</dbReference>